<dbReference type="AlphaFoldDB" id="A0A1Q9C6J7"/>
<proteinExistence type="predicted"/>
<protein>
    <submittedName>
        <fullName evidence="1">Uncharacterized protein</fullName>
    </submittedName>
</protein>
<comment type="caution">
    <text evidence="1">The sequence shown here is derived from an EMBL/GenBank/DDBJ whole genome shotgun (WGS) entry which is preliminary data.</text>
</comment>
<dbReference type="EMBL" id="LSRX01001597">
    <property type="protein sequence ID" value="OLP78548.1"/>
    <property type="molecule type" value="Genomic_DNA"/>
</dbReference>
<dbReference type="Proteomes" id="UP000186817">
    <property type="component" value="Unassembled WGS sequence"/>
</dbReference>
<evidence type="ECO:0000313" key="1">
    <source>
        <dbReference type="EMBL" id="OLP78548.1"/>
    </source>
</evidence>
<keyword evidence="2" id="KW-1185">Reference proteome</keyword>
<reference evidence="1 2" key="1">
    <citation type="submission" date="2016-02" db="EMBL/GenBank/DDBJ databases">
        <title>Genome analysis of coral dinoflagellate symbionts highlights evolutionary adaptations to a symbiotic lifestyle.</title>
        <authorList>
            <person name="Aranda M."/>
            <person name="Li Y."/>
            <person name="Liew Y.J."/>
            <person name="Baumgarten S."/>
            <person name="Simakov O."/>
            <person name="Wilson M."/>
            <person name="Piel J."/>
            <person name="Ashoor H."/>
            <person name="Bougouffa S."/>
            <person name="Bajic V.B."/>
            <person name="Ryu T."/>
            <person name="Ravasi T."/>
            <person name="Bayer T."/>
            <person name="Micklem G."/>
            <person name="Kim H."/>
            <person name="Bhak J."/>
            <person name="Lajeunesse T.C."/>
            <person name="Voolstra C.R."/>
        </authorList>
    </citation>
    <scope>NUCLEOTIDE SEQUENCE [LARGE SCALE GENOMIC DNA]</scope>
    <source>
        <strain evidence="1 2">CCMP2467</strain>
    </source>
</reference>
<sequence>MGWRCAVAGDLGMMQLSKQSAFSTAPVWRGPMLKVLLSHHEAAVDLTSGPQKLSAKRSPAAEDLKLSDMSFFQVLPEALRIHLDASRSLEVIRSRAASRGNAAPQMLCSRAASGSAAPQIVACSAIMRGLRD</sequence>
<name>A0A1Q9C6J7_SYMMI</name>
<organism evidence="1 2">
    <name type="scientific">Symbiodinium microadriaticum</name>
    <name type="common">Dinoflagellate</name>
    <name type="synonym">Zooxanthella microadriatica</name>
    <dbReference type="NCBI Taxonomy" id="2951"/>
    <lineage>
        <taxon>Eukaryota</taxon>
        <taxon>Sar</taxon>
        <taxon>Alveolata</taxon>
        <taxon>Dinophyceae</taxon>
        <taxon>Suessiales</taxon>
        <taxon>Symbiodiniaceae</taxon>
        <taxon>Symbiodinium</taxon>
    </lineage>
</organism>
<gene>
    <name evidence="1" type="ORF">AK812_SmicGene41264</name>
</gene>
<accession>A0A1Q9C6J7</accession>
<evidence type="ECO:0000313" key="2">
    <source>
        <dbReference type="Proteomes" id="UP000186817"/>
    </source>
</evidence>